<dbReference type="Proteomes" id="UP000712007">
    <property type="component" value="Unassembled WGS sequence"/>
</dbReference>
<dbReference type="Pfam" id="PF14397">
    <property type="entry name" value="ATPgrasp_ST"/>
    <property type="match status" value="1"/>
</dbReference>
<proteinExistence type="predicted"/>
<evidence type="ECO:0000313" key="3">
    <source>
        <dbReference type="Proteomes" id="UP000712007"/>
    </source>
</evidence>
<protein>
    <recommendedName>
        <fullName evidence="1">Alpha-L-glutamate ligase-related protein ATP-grasp domain-containing protein</fullName>
    </recommendedName>
</protein>
<dbReference type="Gene3D" id="3.30.470.20">
    <property type="entry name" value="ATP-grasp fold, B domain"/>
    <property type="match status" value="1"/>
</dbReference>
<dbReference type="AlphaFoldDB" id="A0A940DKA9"/>
<feature type="domain" description="Alpha-L-glutamate ligase-related protein ATP-grasp" evidence="1">
    <location>
        <begin position="63"/>
        <end position="308"/>
    </location>
</feature>
<reference evidence="2" key="1">
    <citation type="submission" date="2020-10" db="EMBL/GenBank/DDBJ databases">
        <authorList>
            <person name="Gilroy R."/>
        </authorList>
    </citation>
    <scope>NUCLEOTIDE SEQUENCE</scope>
    <source>
        <strain evidence="2">3924</strain>
    </source>
</reference>
<reference evidence="2" key="2">
    <citation type="journal article" date="2021" name="PeerJ">
        <title>Extensive microbial diversity within the chicken gut microbiome revealed by metagenomics and culture.</title>
        <authorList>
            <person name="Gilroy R."/>
            <person name="Ravi A."/>
            <person name="Getino M."/>
            <person name="Pursley I."/>
            <person name="Horton D.L."/>
            <person name="Alikhan N.F."/>
            <person name="Baker D."/>
            <person name="Gharbi K."/>
            <person name="Hall N."/>
            <person name="Watson M."/>
            <person name="Adriaenssens E.M."/>
            <person name="Foster-Nyarko E."/>
            <person name="Jarju S."/>
            <person name="Secka A."/>
            <person name="Antonio M."/>
            <person name="Oren A."/>
            <person name="Chaudhuri R.R."/>
            <person name="La Ragione R."/>
            <person name="Hildebrand F."/>
            <person name="Pallen M.J."/>
        </authorList>
    </citation>
    <scope>NUCLEOTIDE SEQUENCE</scope>
    <source>
        <strain evidence="2">3924</strain>
    </source>
</reference>
<evidence type="ECO:0000259" key="1">
    <source>
        <dbReference type="Pfam" id="PF14397"/>
    </source>
</evidence>
<evidence type="ECO:0000313" key="2">
    <source>
        <dbReference type="EMBL" id="MBO8440298.1"/>
    </source>
</evidence>
<accession>A0A940DKA9</accession>
<dbReference type="EMBL" id="JADIMV010000112">
    <property type="protein sequence ID" value="MBO8440298.1"/>
    <property type="molecule type" value="Genomic_DNA"/>
</dbReference>
<dbReference type="InterPro" id="IPR039523">
    <property type="entry name" value="RimK-rel_E_lig_ATP-grasp"/>
</dbReference>
<comment type="caution">
    <text evidence="2">The sequence shown here is derived from an EMBL/GenBank/DDBJ whole genome shotgun (WGS) entry which is preliminary data.</text>
</comment>
<gene>
    <name evidence="2" type="ORF">IAC51_06570</name>
</gene>
<dbReference type="SUPFAM" id="SSF56059">
    <property type="entry name" value="Glutathione synthetase ATP-binding domain-like"/>
    <property type="match status" value="1"/>
</dbReference>
<name>A0A940DKA9_9BACT</name>
<organism evidence="2 3">
    <name type="scientific">Candidatus Aphodosoma intestinipullorum</name>
    <dbReference type="NCBI Taxonomy" id="2840674"/>
    <lineage>
        <taxon>Bacteria</taxon>
        <taxon>Pseudomonadati</taxon>
        <taxon>Bacteroidota</taxon>
        <taxon>Bacteroidia</taxon>
        <taxon>Bacteroidales</taxon>
        <taxon>Candidatus Aphodosoma</taxon>
    </lineage>
</organism>
<sequence length="350" mass="39704">MLMKCAGITDRAAEGENEWCNRWGQLFKVSKKEYRLYASYVEKANCIDIVPESVLYGCIEPILNPYRYRSLYSDKNYYDRIFPKGSMPKTVLRKIVQIETFLDADYRPMEYEELLLSPFDMVIVKPSVGTSSGEGVELLEKSAEGSYRVISSGEQFSREWLGRYKNGFIVQECVRQSAFMAQFNSSSVNTLRVSVYKSVADGKSHAVSAVLRIGKSGAFVDNAHRGGRLVGIDMETGKLNSYVCDQYGVKVTEFNGIDFTAEDYYVPNWKDVLSFAEDMADHIYNQQLIAMDIMLDISGLPKLIEINVAGFGGWAFLFSGMSVFGKYTDEIVSHCIREKGRFFYTKQFIS</sequence>